<protein>
    <submittedName>
        <fullName evidence="1">Uncharacterized protein</fullName>
    </submittedName>
</protein>
<evidence type="ECO:0000313" key="1">
    <source>
        <dbReference type="EMBL" id="RNI22050.1"/>
    </source>
</evidence>
<proteinExistence type="predicted"/>
<accession>A0A3M9M900</accession>
<dbReference type="AlphaFoldDB" id="A0A3M9M900"/>
<dbReference type="Proteomes" id="UP000272117">
    <property type="component" value="Unassembled WGS sequence"/>
</dbReference>
<gene>
    <name evidence="1" type="ORF">EFB08_23240</name>
</gene>
<keyword evidence="2" id="KW-1185">Reference proteome</keyword>
<comment type="caution">
    <text evidence="1">The sequence shown here is derived from an EMBL/GenBank/DDBJ whole genome shotgun (WGS) entry which is preliminary data.</text>
</comment>
<evidence type="ECO:0000313" key="2">
    <source>
        <dbReference type="Proteomes" id="UP000272117"/>
    </source>
</evidence>
<dbReference type="RefSeq" id="WP_123129374.1">
    <property type="nucleotide sequence ID" value="NZ_RJJD01000023.1"/>
</dbReference>
<dbReference type="EMBL" id="RJJD01000023">
    <property type="protein sequence ID" value="RNI22050.1"/>
    <property type="molecule type" value="Genomic_DNA"/>
</dbReference>
<name>A0A3M9M900_9BACT</name>
<dbReference type="OrthoDB" id="975149at2"/>
<reference evidence="1 2" key="1">
    <citation type="submission" date="2018-11" db="EMBL/GenBank/DDBJ databases">
        <title>Rufibacter latericius sp. nov., isolated from water in Baiyang Lake.</title>
        <authorList>
            <person name="Yang Y."/>
        </authorList>
    </citation>
    <scope>NUCLEOTIDE SEQUENCE [LARGE SCALE GENOMIC DNA]</scope>
    <source>
        <strain evidence="1 2">R-22-1c-1</strain>
    </source>
</reference>
<sequence length="217" mass="23235">MDGILGLLKEETEAYKLFKEIQRMITVVKIRMNLERELAANALAAAANPLNAVTAGAAGAAQPKLYNALSYVRAGVSLAKVLKFEGGESTGGSGKSARVKMEEVNGMWQMASGQTGGRLGTFADGGWVNDAQFGLIGERGAKFVIPNWMITSPKYANTVGRLESERVKGAKAFAVGGGIAHLTLPEPVQVETVELLRQLNSQFSVLNQQVITWPTRL</sequence>
<organism evidence="1 2">
    <name type="scientific">Rufibacter latericius</name>
    <dbReference type="NCBI Taxonomy" id="2487040"/>
    <lineage>
        <taxon>Bacteria</taxon>
        <taxon>Pseudomonadati</taxon>
        <taxon>Bacteroidota</taxon>
        <taxon>Cytophagia</taxon>
        <taxon>Cytophagales</taxon>
        <taxon>Hymenobacteraceae</taxon>
        <taxon>Rufibacter</taxon>
    </lineage>
</organism>